<dbReference type="GO" id="GO:0002189">
    <property type="term" value="C:ribose phosphate diphosphokinase complex"/>
    <property type="evidence" value="ECO:0007669"/>
    <property type="project" value="TreeGrafter"/>
</dbReference>
<keyword evidence="9" id="KW-0963">Cytoplasm</keyword>
<comment type="caution">
    <text evidence="11">The sequence shown here is derived from an EMBL/GenBank/DDBJ whole genome shotgun (WGS) entry which is preliminary data.</text>
</comment>
<dbReference type="PANTHER" id="PTHR10210:SF41">
    <property type="entry name" value="RIBOSE-PHOSPHATE PYROPHOSPHOKINASE 1, CHLOROPLASTIC"/>
    <property type="match status" value="1"/>
</dbReference>
<dbReference type="SMART" id="SM01400">
    <property type="entry name" value="Pribosyltran_N"/>
    <property type="match status" value="1"/>
</dbReference>
<keyword evidence="5 9" id="KW-0418">Kinase</keyword>
<comment type="function">
    <text evidence="9">Involved in the biosynthesis of the central metabolite phospho-alpha-D-ribosyl-1-pyrophosphate (PRPP) via the transfer of pyrophosphoryl group from ATP to 1-hydroxyl of ribose-5-phosphate (Rib-5-P).</text>
</comment>
<organism evidence="11 12">
    <name type="scientific">Candidatus Ruania gallistercoris</name>
    <dbReference type="NCBI Taxonomy" id="2838746"/>
    <lineage>
        <taxon>Bacteria</taxon>
        <taxon>Bacillati</taxon>
        <taxon>Actinomycetota</taxon>
        <taxon>Actinomycetes</taxon>
        <taxon>Micrococcales</taxon>
        <taxon>Ruaniaceae</taxon>
        <taxon>Ruania</taxon>
    </lineage>
</organism>
<keyword evidence="3 9" id="KW-0545">Nucleotide biosynthesis</keyword>
<comment type="similarity">
    <text evidence="9">Belongs to the ribose-phosphate pyrophosphokinase family. Class I subfamily.</text>
</comment>
<dbReference type="GO" id="GO:0006015">
    <property type="term" value="P:5-phosphoribose 1-diphosphate biosynthetic process"/>
    <property type="evidence" value="ECO:0007669"/>
    <property type="project" value="UniProtKB-UniRule"/>
</dbReference>
<evidence type="ECO:0000256" key="1">
    <source>
        <dbReference type="ARBA" id="ARBA00022679"/>
    </source>
</evidence>
<proteinExistence type="inferred from homology"/>
<feature type="binding site" evidence="9">
    <location>
        <position position="178"/>
    </location>
    <ligand>
        <name>Mg(2+)</name>
        <dbReference type="ChEBI" id="CHEBI:18420"/>
    </ligand>
</feature>
<keyword evidence="6 9" id="KW-0067">ATP-binding</keyword>
<reference evidence="11" key="1">
    <citation type="journal article" date="2021" name="PeerJ">
        <title>Extensive microbial diversity within the chicken gut microbiome revealed by metagenomics and culture.</title>
        <authorList>
            <person name="Gilroy R."/>
            <person name="Ravi A."/>
            <person name="Getino M."/>
            <person name="Pursley I."/>
            <person name="Horton D.L."/>
            <person name="Alikhan N.F."/>
            <person name="Baker D."/>
            <person name="Gharbi K."/>
            <person name="Hall N."/>
            <person name="Watson M."/>
            <person name="Adriaenssens E.M."/>
            <person name="Foster-Nyarko E."/>
            <person name="Jarju S."/>
            <person name="Secka A."/>
            <person name="Antonio M."/>
            <person name="Oren A."/>
            <person name="Chaudhuri R.R."/>
            <person name="La Ragione R."/>
            <person name="Hildebrand F."/>
            <person name="Pallen M.J."/>
        </authorList>
    </citation>
    <scope>NUCLEOTIDE SEQUENCE</scope>
    <source>
        <strain evidence="11">ChiGjej4B4-7305</strain>
    </source>
</reference>
<protein>
    <recommendedName>
        <fullName evidence="9">Ribose-phosphate pyrophosphokinase</fullName>
        <shortName evidence="9">RPPK</shortName>
        <ecNumber evidence="9">2.7.6.1</ecNumber>
    </recommendedName>
    <alternativeName>
        <fullName evidence="9">5-phospho-D-ribosyl alpha-1-diphosphate synthase</fullName>
    </alternativeName>
    <alternativeName>
        <fullName evidence="9">Phosphoribosyl diphosphate synthase</fullName>
    </alternativeName>
    <alternativeName>
        <fullName evidence="9">Phosphoribosyl pyrophosphate synthase</fullName>
        <shortName evidence="9">P-Rib-PP synthase</shortName>
        <shortName evidence="9">PRPP synthase</shortName>
        <shortName evidence="9">PRPPase</shortName>
    </alternativeName>
</protein>
<comment type="subcellular location">
    <subcellularLocation>
        <location evidence="9">Cytoplasm</location>
    </subcellularLocation>
</comment>
<comment type="subunit">
    <text evidence="9">Homohexamer.</text>
</comment>
<dbReference type="Proteomes" id="UP000824037">
    <property type="component" value="Unassembled WGS sequence"/>
</dbReference>
<dbReference type="NCBIfam" id="NF002844">
    <property type="entry name" value="PRK03092.1"/>
    <property type="match status" value="1"/>
</dbReference>
<dbReference type="GO" id="GO:0016301">
    <property type="term" value="F:kinase activity"/>
    <property type="evidence" value="ECO:0007669"/>
    <property type="project" value="UniProtKB-KW"/>
</dbReference>
<evidence type="ECO:0000256" key="6">
    <source>
        <dbReference type="ARBA" id="ARBA00022840"/>
    </source>
</evidence>
<feature type="binding site" evidence="9">
    <location>
        <position position="204"/>
    </location>
    <ligand>
        <name>D-ribose 5-phosphate</name>
        <dbReference type="ChEBI" id="CHEBI:78346"/>
    </ligand>
</feature>
<evidence type="ECO:0000259" key="10">
    <source>
        <dbReference type="Pfam" id="PF13793"/>
    </source>
</evidence>
<keyword evidence="2 9" id="KW-0479">Metal-binding</keyword>
<evidence type="ECO:0000256" key="8">
    <source>
        <dbReference type="ARBA" id="ARBA00049535"/>
    </source>
</evidence>
<dbReference type="InterPro" id="IPR000836">
    <property type="entry name" value="PRTase_dom"/>
</dbReference>
<comment type="catalytic activity">
    <reaction evidence="8 9">
        <text>D-ribose 5-phosphate + ATP = 5-phospho-alpha-D-ribose 1-diphosphate + AMP + H(+)</text>
        <dbReference type="Rhea" id="RHEA:15609"/>
        <dbReference type="ChEBI" id="CHEBI:15378"/>
        <dbReference type="ChEBI" id="CHEBI:30616"/>
        <dbReference type="ChEBI" id="CHEBI:58017"/>
        <dbReference type="ChEBI" id="CHEBI:78346"/>
        <dbReference type="ChEBI" id="CHEBI:456215"/>
        <dbReference type="EC" id="2.7.6.1"/>
    </reaction>
</comment>
<dbReference type="InterPro" id="IPR029057">
    <property type="entry name" value="PRTase-like"/>
</dbReference>
<feature type="binding site" evidence="9">
    <location>
        <begin position="104"/>
        <end position="105"/>
    </location>
    <ligand>
        <name>ATP</name>
        <dbReference type="ChEBI" id="CHEBI:30616"/>
    </ligand>
</feature>
<feature type="domain" description="Ribose-phosphate pyrophosphokinase N-terminal" evidence="10">
    <location>
        <begin position="13"/>
        <end position="128"/>
    </location>
</feature>
<dbReference type="GO" id="GO:0004749">
    <property type="term" value="F:ribose phosphate diphosphokinase activity"/>
    <property type="evidence" value="ECO:0007669"/>
    <property type="project" value="UniProtKB-UniRule"/>
</dbReference>
<dbReference type="InterPro" id="IPR005946">
    <property type="entry name" value="Rib-P_diPkinase"/>
</dbReference>
<dbReference type="GO" id="GO:0009156">
    <property type="term" value="P:ribonucleoside monophosphate biosynthetic process"/>
    <property type="evidence" value="ECO:0007669"/>
    <property type="project" value="InterPro"/>
</dbReference>
<feature type="binding site" evidence="9">
    <location>
        <position position="138"/>
    </location>
    <ligand>
        <name>Mg(2+)</name>
        <dbReference type="ChEBI" id="CHEBI:18420"/>
    </ligand>
</feature>
<keyword evidence="7 9" id="KW-0460">Magnesium</keyword>
<dbReference type="InterPro" id="IPR029099">
    <property type="entry name" value="Pribosyltran_N"/>
</dbReference>
<feature type="binding site" evidence="9">
    <location>
        <begin position="234"/>
        <end position="238"/>
    </location>
    <ligand>
        <name>D-ribose 5-phosphate</name>
        <dbReference type="ChEBI" id="CHEBI:78346"/>
    </ligand>
</feature>
<comment type="caution">
    <text evidence="9">Lacks conserved residue(s) required for the propagation of feature annotation.</text>
</comment>
<evidence type="ECO:0000256" key="4">
    <source>
        <dbReference type="ARBA" id="ARBA00022741"/>
    </source>
</evidence>
<dbReference type="FunFam" id="3.40.50.2020:FF:000007">
    <property type="entry name" value="Ribose-phosphate pyrophosphokinase"/>
    <property type="match status" value="1"/>
</dbReference>
<keyword evidence="4 9" id="KW-0547">Nucleotide-binding</keyword>
<dbReference type="Pfam" id="PF13793">
    <property type="entry name" value="Pribosyltran_N"/>
    <property type="match status" value="1"/>
</dbReference>
<evidence type="ECO:0000313" key="12">
    <source>
        <dbReference type="Proteomes" id="UP000824037"/>
    </source>
</evidence>
<dbReference type="Gene3D" id="3.40.50.2020">
    <property type="match status" value="2"/>
</dbReference>
<comment type="pathway">
    <text evidence="9">Metabolic intermediate biosynthesis; 5-phospho-alpha-D-ribose 1-diphosphate biosynthesis; 5-phospho-alpha-D-ribose 1-diphosphate from D-ribose 5-phosphate (route I): step 1/1.</text>
</comment>
<dbReference type="NCBIfam" id="TIGR01251">
    <property type="entry name" value="ribP_PPkin"/>
    <property type="match status" value="1"/>
</dbReference>
<dbReference type="GO" id="GO:0005524">
    <property type="term" value="F:ATP binding"/>
    <property type="evidence" value="ECO:0007669"/>
    <property type="project" value="UniProtKB-KW"/>
</dbReference>
<dbReference type="EC" id="2.7.6.1" evidence="9"/>
<dbReference type="GO" id="GO:0006164">
    <property type="term" value="P:purine nucleotide biosynthetic process"/>
    <property type="evidence" value="ECO:0007669"/>
    <property type="project" value="TreeGrafter"/>
</dbReference>
<dbReference type="CDD" id="cd06223">
    <property type="entry name" value="PRTases_typeI"/>
    <property type="match status" value="1"/>
</dbReference>
<dbReference type="AlphaFoldDB" id="A0A9D2J423"/>
<evidence type="ECO:0000256" key="7">
    <source>
        <dbReference type="ARBA" id="ARBA00022842"/>
    </source>
</evidence>
<dbReference type="HAMAP" id="MF_00583_B">
    <property type="entry name" value="RibP_PPkinase_B"/>
    <property type="match status" value="1"/>
</dbReference>
<dbReference type="PANTHER" id="PTHR10210">
    <property type="entry name" value="RIBOSE-PHOSPHATE DIPHOSPHOKINASE FAMILY MEMBER"/>
    <property type="match status" value="1"/>
</dbReference>
<comment type="cofactor">
    <cofactor evidence="9">
        <name>Mg(2+)</name>
        <dbReference type="ChEBI" id="CHEBI:18420"/>
    </cofactor>
    <text evidence="9">Binds 2 Mg(2+) ions per subunit.</text>
</comment>
<dbReference type="InterPro" id="IPR000842">
    <property type="entry name" value="PRib_PP_synth_CS"/>
</dbReference>
<sequence>MTGITSHGEKRLVLVSGRAHPELAQNVADELNIEVVPTTLYDFASGEIYVRFAESVRGTDAFVLQSHTAPINQWIMEQLLMVDALKRASVKSITAVMPFYGYARQDKKHRGREPISARLMADMFFTAGADRLMSVDLHAAQTQGFFNGPVDHLWAMPILTDYVRTRIDLGNAAVVSPDAGRIRVAEQWAARLGGVPLAFVHKTRDITRPNQAVANRVVGEVAGRDCILVDDLIDTGGTITEAVKVLMNDGARSVIVAATHGVLSDPATQRLTECGATEVVITDTLPIPAEKRGGPLTVLSIAPLVARAIREVFDDGSVTSLFDGNV</sequence>
<evidence type="ECO:0000313" key="11">
    <source>
        <dbReference type="EMBL" id="HIZ36215.1"/>
    </source>
</evidence>
<dbReference type="Pfam" id="PF14572">
    <property type="entry name" value="Pribosyl_synth"/>
    <property type="match status" value="1"/>
</dbReference>
<dbReference type="EMBL" id="DXBY01000179">
    <property type="protein sequence ID" value="HIZ36215.1"/>
    <property type="molecule type" value="Genomic_DNA"/>
</dbReference>
<accession>A0A9D2J423</accession>
<evidence type="ECO:0000256" key="3">
    <source>
        <dbReference type="ARBA" id="ARBA00022727"/>
    </source>
</evidence>
<dbReference type="SUPFAM" id="SSF53271">
    <property type="entry name" value="PRTase-like"/>
    <property type="match status" value="1"/>
</dbReference>
<dbReference type="InterPro" id="IPR037515">
    <property type="entry name" value="Rib-P_diPkinase_bac"/>
</dbReference>
<gene>
    <name evidence="9" type="primary">prs</name>
    <name evidence="11" type="ORF">H9815_10580</name>
</gene>
<keyword evidence="1 9" id="KW-0808">Transferase</keyword>
<feature type="binding site" evidence="9">
    <location>
        <position position="230"/>
    </location>
    <ligand>
        <name>D-ribose 5-phosphate</name>
        <dbReference type="ChEBI" id="CHEBI:78346"/>
    </ligand>
</feature>
<evidence type="ECO:0000256" key="5">
    <source>
        <dbReference type="ARBA" id="ARBA00022777"/>
    </source>
</evidence>
<feature type="active site" evidence="9">
    <location>
        <position position="202"/>
    </location>
</feature>
<dbReference type="GO" id="GO:0000287">
    <property type="term" value="F:magnesium ion binding"/>
    <property type="evidence" value="ECO:0007669"/>
    <property type="project" value="UniProtKB-UniRule"/>
</dbReference>
<evidence type="ECO:0000256" key="9">
    <source>
        <dbReference type="HAMAP-Rule" id="MF_00583"/>
    </source>
</evidence>
<reference evidence="11" key="2">
    <citation type="submission" date="2021-04" db="EMBL/GenBank/DDBJ databases">
        <authorList>
            <person name="Gilroy R."/>
        </authorList>
    </citation>
    <scope>NUCLEOTIDE SEQUENCE</scope>
    <source>
        <strain evidence="11">ChiGjej4B4-7305</strain>
    </source>
</reference>
<dbReference type="NCBIfam" id="NF002320">
    <property type="entry name" value="PRK01259.1"/>
    <property type="match status" value="1"/>
</dbReference>
<dbReference type="GO" id="GO:0005737">
    <property type="term" value="C:cytoplasm"/>
    <property type="evidence" value="ECO:0007669"/>
    <property type="project" value="UniProtKB-SubCell"/>
</dbReference>
<evidence type="ECO:0000256" key="2">
    <source>
        <dbReference type="ARBA" id="ARBA00022723"/>
    </source>
</evidence>
<dbReference type="PROSITE" id="PS00114">
    <property type="entry name" value="PRPP_SYNTHASE"/>
    <property type="match status" value="1"/>
</dbReference>
<name>A0A9D2J423_9MICO</name>